<evidence type="ECO:0000256" key="2">
    <source>
        <dbReference type="ARBA" id="ARBA00022448"/>
    </source>
</evidence>
<evidence type="ECO:0000256" key="4">
    <source>
        <dbReference type="ARBA" id="ARBA00022989"/>
    </source>
</evidence>
<feature type="transmembrane region" description="Helical" evidence="6">
    <location>
        <begin position="134"/>
        <end position="153"/>
    </location>
</feature>
<organism evidence="7 8">
    <name type="scientific">Mangrovivirga cuniculi</name>
    <dbReference type="NCBI Taxonomy" id="2715131"/>
    <lineage>
        <taxon>Bacteria</taxon>
        <taxon>Pseudomonadati</taxon>
        <taxon>Bacteroidota</taxon>
        <taxon>Cytophagia</taxon>
        <taxon>Cytophagales</taxon>
        <taxon>Mangrovivirgaceae</taxon>
        <taxon>Mangrovivirga</taxon>
    </lineage>
</organism>
<evidence type="ECO:0000313" key="8">
    <source>
        <dbReference type="Proteomes" id="UP000298616"/>
    </source>
</evidence>
<feature type="transmembrane region" description="Helical" evidence="6">
    <location>
        <begin position="165"/>
        <end position="183"/>
    </location>
</feature>
<dbReference type="InterPro" id="IPR037272">
    <property type="entry name" value="SNS_sf"/>
</dbReference>
<dbReference type="PANTHER" id="PTHR42948">
    <property type="entry name" value="TRANSPORTER"/>
    <property type="match status" value="1"/>
</dbReference>
<feature type="transmembrane region" description="Helical" evidence="6">
    <location>
        <begin position="12"/>
        <end position="28"/>
    </location>
</feature>
<comment type="subcellular location">
    <subcellularLocation>
        <location evidence="1">Membrane</location>
        <topology evidence="1">Multi-pass membrane protein</topology>
    </subcellularLocation>
</comment>
<feature type="transmembrane region" description="Helical" evidence="6">
    <location>
        <begin position="428"/>
        <end position="453"/>
    </location>
</feature>
<dbReference type="InterPro" id="IPR047218">
    <property type="entry name" value="YocR/YhdH-like"/>
</dbReference>
<dbReference type="Pfam" id="PF00209">
    <property type="entry name" value="SNF"/>
    <property type="match status" value="2"/>
</dbReference>
<feature type="transmembrane region" description="Helical" evidence="6">
    <location>
        <begin position="84"/>
        <end position="114"/>
    </location>
</feature>
<reference evidence="7 8" key="1">
    <citation type="submission" date="2018-04" db="EMBL/GenBank/DDBJ databases">
        <title>Complete genome uncultured novel isolate.</title>
        <authorList>
            <person name="Merlino G."/>
        </authorList>
    </citation>
    <scope>NUCLEOTIDE SEQUENCE [LARGE SCALE GENOMIC DNA]</scope>
    <source>
        <strain evidence="8">R1DC9</strain>
    </source>
</reference>
<feature type="transmembrane region" description="Helical" evidence="6">
    <location>
        <begin position="203"/>
        <end position="227"/>
    </location>
</feature>
<dbReference type="PROSITE" id="PS50267">
    <property type="entry name" value="NA_NEUROTRAN_SYMP_3"/>
    <property type="match status" value="1"/>
</dbReference>
<dbReference type="CDD" id="cd10336">
    <property type="entry name" value="SLC6sbd_Tyt1-Like"/>
    <property type="match status" value="1"/>
</dbReference>
<feature type="transmembrane region" description="Helical" evidence="6">
    <location>
        <begin position="40"/>
        <end position="64"/>
    </location>
</feature>
<keyword evidence="2" id="KW-0813">Transport</keyword>
<feature type="transmembrane region" description="Helical" evidence="6">
    <location>
        <begin position="340"/>
        <end position="357"/>
    </location>
</feature>
<feature type="transmembrane region" description="Helical" evidence="6">
    <location>
        <begin position="390"/>
        <end position="407"/>
    </location>
</feature>
<dbReference type="SUPFAM" id="SSF161070">
    <property type="entry name" value="SNF-like"/>
    <property type="match status" value="1"/>
</dbReference>
<dbReference type="RefSeq" id="WP_137089252.1">
    <property type="nucleotide sequence ID" value="NZ_CP028923.1"/>
</dbReference>
<accession>A0A4D7JRW1</accession>
<evidence type="ECO:0000256" key="6">
    <source>
        <dbReference type="SAM" id="Phobius"/>
    </source>
</evidence>
<evidence type="ECO:0000256" key="3">
    <source>
        <dbReference type="ARBA" id="ARBA00022692"/>
    </source>
</evidence>
<dbReference type="EMBL" id="CP028923">
    <property type="protein sequence ID" value="QCK13655.1"/>
    <property type="molecule type" value="Genomic_DNA"/>
</dbReference>
<dbReference type="AlphaFoldDB" id="A0A4D7JRW1"/>
<dbReference type="GO" id="GO:0016020">
    <property type="term" value="C:membrane"/>
    <property type="evidence" value="ECO:0007669"/>
    <property type="project" value="UniProtKB-SubCell"/>
</dbReference>
<dbReference type="PRINTS" id="PR00176">
    <property type="entry name" value="NANEUSMPORT"/>
</dbReference>
<dbReference type="InterPro" id="IPR000175">
    <property type="entry name" value="Na/ntran_symport"/>
</dbReference>
<dbReference type="PANTHER" id="PTHR42948:SF1">
    <property type="entry name" value="TRANSPORTER"/>
    <property type="match status" value="1"/>
</dbReference>
<keyword evidence="8" id="KW-1185">Reference proteome</keyword>
<protein>
    <submittedName>
        <fullName evidence="7">Sodium-dependent transporter</fullName>
    </submittedName>
</protein>
<gene>
    <name evidence="7" type="ORF">DCC35_02235</name>
</gene>
<keyword evidence="5 6" id="KW-0472">Membrane</keyword>
<name>A0A4D7JRW1_9BACT</name>
<dbReference type="KEGG" id="fpf:DCC35_02235"/>
<feature type="transmembrane region" description="Helical" evidence="6">
    <location>
        <begin position="298"/>
        <end position="319"/>
    </location>
</feature>
<sequence length="468" mass="50537">MATRSGFSSKIGFILAAAGSAVGLGNIWKFPFEVGEGGGAAFLIMYLIFCFILCFPVMLTEIAIGRKTQLNPVGAFKSLGFKNWAIVGFLGILSGVFILSFYNVVAGWALGYFIEMVQGNFSIGEQFGIFTNNAVLISIWSALFMFATAFIVSKGISGGIERASKILMPVLVILILSLVAYSFTLENAMKGVSFYLIPDFSEITLEVALNALGQAFFSLSLGMGALITYGSYVGKKDNIVSSAAFITMTDVGIAFIAGLMMFPFVAYITGGTMEGVDGGPGLIFVTLPGVFESFGPTLGIIVGSVFFLLLSFAALTSTVSLLEVPVSFFVDELKIKRNKAVWIIAAFIFLLGIPSMLSQGSVPALNKFITYPSGTTIDFMTFIENMSSNTFLPLGGLLITLFAAYVWKKENLMAEIEEGFPGKFRGSFLSKYISFCVCYLCPIVLSVIFLLTISDVYFGINLIDYFTN</sequence>
<evidence type="ECO:0000256" key="5">
    <source>
        <dbReference type="ARBA" id="ARBA00023136"/>
    </source>
</evidence>
<keyword evidence="3 6" id="KW-0812">Transmembrane</keyword>
<proteinExistence type="predicted"/>
<dbReference type="OrthoDB" id="9762833at2"/>
<dbReference type="NCBIfam" id="NF037979">
    <property type="entry name" value="Na_transp"/>
    <property type="match status" value="1"/>
</dbReference>
<feature type="transmembrane region" description="Helical" evidence="6">
    <location>
        <begin position="239"/>
        <end position="268"/>
    </location>
</feature>
<dbReference type="Proteomes" id="UP000298616">
    <property type="component" value="Chromosome"/>
</dbReference>
<keyword evidence="4 6" id="KW-1133">Transmembrane helix</keyword>
<evidence type="ECO:0000256" key="1">
    <source>
        <dbReference type="ARBA" id="ARBA00004141"/>
    </source>
</evidence>
<evidence type="ECO:0000313" key="7">
    <source>
        <dbReference type="EMBL" id="QCK13655.1"/>
    </source>
</evidence>